<evidence type="ECO:0000313" key="1">
    <source>
        <dbReference type="EMBL" id="VAW74677.1"/>
    </source>
</evidence>
<dbReference type="EMBL" id="UOFK01000062">
    <property type="protein sequence ID" value="VAW74677.1"/>
    <property type="molecule type" value="Genomic_DNA"/>
</dbReference>
<name>A0A3B0YGA5_9ZZZZ</name>
<accession>A0A3B0YGA5</accession>
<organism evidence="1">
    <name type="scientific">hydrothermal vent metagenome</name>
    <dbReference type="NCBI Taxonomy" id="652676"/>
    <lineage>
        <taxon>unclassified sequences</taxon>
        <taxon>metagenomes</taxon>
        <taxon>ecological metagenomes</taxon>
    </lineage>
</organism>
<evidence type="ECO:0008006" key="2">
    <source>
        <dbReference type="Google" id="ProtNLM"/>
    </source>
</evidence>
<gene>
    <name evidence="1" type="ORF">MNBD_GAMMA13-785</name>
</gene>
<dbReference type="Pfam" id="PF13711">
    <property type="entry name" value="DUF4160"/>
    <property type="match status" value="1"/>
</dbReference>
<sequence>MPELSRFLGIVIYMYFNEHNPPHFHAEYNEFKASISIKTLGLIEGKLPPKVMSLVVEWAQEHQDELLENWNSIQEEGKYHKIKPLV</sequence>
<reference evidence="1" key="1">
    <citation type="submission" date="2018-06" db="EMBL/GenBank/DDBJ databases">
        <authorList>
            <person name="Zhirakovskaya E."/>
        </authorList>
    </citation>
    <scope>NUCLEOTIDE SEQUENCE</scope>
</reference>
<protein>
    <recommendedName>
        <fullName evidence="2">Transcriptional regulator</fullName>
    </recommendedName>
</protein>
<dbReference type="AlphaFoldDB" id="A0A3B0YGA5"/>
<dbReference type="InterPro" id="IPR025427">
    <property type="entry name" value="DUF4160"/>
</dbReference>
<proteinExistence type="predicted"/>